<organism evidence="5 6">
    <name type="scientific">Bombella dulcis</name>
    <dbReference type="NCBI Taxonomy" id="2967339"/>
    <lineage>
        <taxon>Bacteria</taxon>
        <taxon>Pseudomonadati</taxon>
        <taxon>Pseudomonadota</taxon>
        <taxon>Alphaproteobacteria</taxon>
        <taxon>Acetobacterales</taxon>
        <taxon>Acetobacteraceae</taxon>
        <taxon>Bombella</taxon>
    </lineage>
</organism>
<feature type="domain" description="Nitroreductase" evidence="4">
    <location>
        <begin position="16"/>
        <end position="203"/>
    </location>
</feature>
<gene>
    <name evidence="5" type="primary">nfsB</name>
    <name evidence="5" type="ORF">NQF87_01780</name>
</gene>
<dbReference type="InterPro" id="IPR029479">
    <property type="entry name" value="Nitroreductase"/>
</dbReference>
<dbReference type="CDD" id="cd02149">
    <property type="entry name" value="NfsB-like"/>
    <property type="match status" value="1"/>
</dbReference>
<dbReference type="InterPro" id="IPR000415">
    <property type="entry name" value="Nitroreductase-like"/>
</dbReference>
<dbReference type="Gene3D" id="3.40.109.10">
    <property type="entry name" value="NADH Oxidase"/>
    <property type="match status" value="1"/>
</dbReference>
<dbReference type="PANTHER" id="PTHR43673:SF10">
    <property type="entry name" value="NADH DEHYDROGENASE_NAD(P)H NITROREDUCTASE XCC3605-RELATED"/>
    <property type="match status" value="1"/>
</dbReference>
<name>A0ABT3W9H1_9PROT</name>
<protein>
    <submittedName>
        <fullName evidence="5">Oxygen-insensitive NAD(P)H nitroreductase</fullName>
        <ecNumber evidence="5">1.5.1.34</ecNumber>
    </submittedName>
</protein>
<dbReference type="PANTHER" id="PTHR43673">
    <property type="entry name" value="NAD(P)H NITROREDUCTASE YDGI-RELATED"/>
    <property type="match status" value="1"/>
</dbReference>
<evidence type="ECO:0000256" key="2">
    <source>
        <dbReference type="ARBA" id="ARBA00022857"/>
    </source>
</evidence>
<comment type="similarity">
    <text evidence="1">Belongs to the nitroreductase family.</text>
</comment>
<dbReference type="RefSeq" id="WP_266126702.1">
    <property type="nucleotide sequence ID" value="NZ_JANIDV010000001.1"/>
</dbReference>
<evidence type="ECO:0000313" key="5">
    <source>
        <dbReference type="EMBL" id="MCX5615711.1"/>
    </source>
</evidence>
<dbReference type="Pfam" id="PF00881">
    <property type="entry name" value="Nitroreductase"/>
    <property type="match status" value="1"/>
</dbReference>
<dbReference type="InterPro" id="IPR033878">
    <property type="entry name" value="NfsB-like"/>
</dbReference>
<dbReference type="GO" id="GO:0004155">
    <property type="term" value="F:6,7-dihydropteridine reductase activity"/>
    <property type="evidence" value="ECO:0007669"/>
    <property type="project" value="UniProtKB-EC"/>
</dbReference>
<evidence type="ECO:0000313" key="6">
    <source>
        <dbReference type="Proteomes" id="UP001165633"/>
    </source>
</evidence>
<dbReference type="Proteomes" id="UP001165633">
    <property type="component" value="Unassembled WGS sequence"/>
</dbReference>
<dbReference type="SUPFAM" id="SSF55469">
    <property type="entry name" value="FMN-dependent nitroreductase-like"/>
    <property type="match status" value="1"/>
</dbReference>
<sequence>MKSDERMRLMDLLHVLKKRYATKAYDATRRIPEETVNQLLEALRYSPSSVNAQPWHFIVADDEAGRQRVAKATPDIGSLAYNRPKVLQASHVVVLCARNELPESYLTEVLDKEQQDGRYVDSTARDGFAAARAGYVKQHLDAGDVMFWNQKQVYIAQGFLLLAAGLLGVDATPIEGFLPEALSEEFGLEEKGLTPLVMVSLGYHADSDANARLPKSRLARDVVFSKA</sequence>
<keyword evidence="3 5" id="KW-0560">Oxidoreductase</keyword>
<evidence type="ECO:0000256" key="3">
    <source>
        <dbReference type="ARBA" id="ARBA00023002"/>
    </source>
</evidence>
<evidence type="ECO:0000259" key="4">
    <source>
        <dbReference type="Pfam" id="PF00881"/>
    </source>
</evidence>
<reference evidence="5" key="1">
    <citation type="submission" date="2022-07" db="EMBL/GenBank/DDBJ databases">
        <title>Bombella genomes.</title>
        <authorList>
            <person name="Harer L."/>
            <person name="Styblova S."/>
            <person name="Ehrmann M."/>
        </authorList>
    </citation>
    <scope>NUCLEOTIDE SEQUENCE</scope>
    <source>
        <strain evidence="5">TMW 2.2559</strain>
    </source>
</reference>
<dbReference type="EMBL" id="JANIDV010000001">
    <property type="protein sequence ID" value="MCX5615711.1"/>
    <property type="molecule type" value="Genomic_DNA"/>
</dbReference>
<dbReference type="NCBIfam" id="NF008275">
    <property type="entry name" value="PRK11053.1"/>
    <property type="match status" value="1"/>
</dbReference>
<comment type="caution">
    <text evidence="5">The sequence shown here is derived from an EMBL/GenBank/DDBJ whole genome shotgun (WGS) entry which is preliminary data.</text>
</comment>
<evidence type="ECO:0000256" key="1">
    <source>
        <dbReference type="ARBA" id="ARBA00007118"/>
    </source>
</evidence>
<keyword evidence="2" id="KW-0521">NADP</keyword>
<proteinExistence type="inferred from homology"/>
<dbReference type="EC" id="1.5.1.34" evidence="5"/>
<accession>A0ABT3W9H1</accession>
<keyword evidence="6" id="KW-1185">Reference proteome</keyword>